<dbReference type="Gene3D" id="2.60.40.10">
    <property type="entry name" value="Immunoglobulins"/>
    <property type="match status" value="1"/>
</dbReference>
<dbReference type="Pfam" id="PF00801">
    <property type="entry name" value="PKD"/>
    <property type="match status" value="1"/>
</dbReference>
<dbReference type="SUPFAM" id="SSF49299">
    <property type="entry name" value="PKD domain"/>
    <property type="match status" value="1"/>
</dbReference>
<dbReference type="Gene3D" id="2.40.128.630">
    <property type="match status" value="1"/>
</dbReference>
<dbReference type="PANTHER" id="PTHR34512:SF30">
    <property type="entry name" value="OUTER MEMBRANE PROTEIN ASSEMBLY FACTOR BAMB"/>
    <property type="match status" value="1"/>
</dbReference>
<dbReference type="PROSITE" id="PS51318">
    <property type="entry name" value="TAT"/>
    <property type="match status" value="1"/>
</dbReference>
<dbReference type="PROSITE" id="PS50093">
    <property type="entry name" value="PKD"/>
    <property type="match status" value="1"/>
</dbReference>
<sequence>MGSDRSPTASRRAVLQASGVLGLGVFGAQTASGVATADGSDGDATDAAASAWTQFGRGPSNAGTTDVDLRSEERPFLRQRWSRTETGQGIPGQPVVANGRTFTVGWGGTVRAFDVTTGVERWSADAPGRCVAAPAVANGVVYVVTTSVTAAYEMGNGTELWSVDRGGFAAPTVHDGTVYVPGASPGMGEYDDTFEPTAIAALSAADGSAEWTANADALLDTTPAVADGTVVVGTEAGVWALDPESGDTTWKTTISEGHSSTVTVADGVAYGQSDGTMYAIDVASGDVSWTRDIGSTPAPRAGSGINPPRWFADAVFSAAVRDGVVYATIHDPTDEYEDNSLYAFDAADGSTRWTSSGTPWETGGGHVLNAPTLANDEVYVLCQTSVDDENDDLFNAADPYVLLSLDPDDGTVAGTHVFLDNTGDAGSALQAFSPVTIVDDRLLFTTFIENGLPSAGLQAYRPLDEIDRAPPKEVTVEATGDPTKCTETTLTVDFPENLDHYDRHTVVRWTVDGDYRGTARGFYHGTEAAFDLAAGEHTASVTAVDRWGRSASASTEFTVAAECDPKTESVGIDVQTDDPMVGEPVEFRAVVEGDDDLTYEWDVACGSEIDATGREASYTFDEAGDWGIHLLATDEDEEKTFEAYTTVVVDDAG</sequence>
<comment type="caution">
    <text evidence="3">The sequence shown here is derived from an EMBL/GenBank/DDBJ whole genome shotgun (WGS) entry which is preliminary data.</text>
</comment>
<dbReference type="AlphaFoldDB" id="A0ABD5V8M2"/>
<dbReference type="PANTHER" id="PTHR34512">
    <property type="entry name" value="CELL SURFACE PROTEIN"/>
    <property type="match status" value="1"/>
</dbReference>
<evidence type="ECO:0000313" key="4">
    <source>
        <dbReference type="Proteomes" id="UP001596395"/>
    </source>
</evidence>
<dbReference type="InterPro" id="IPR002372">
    <property type="entry name" value="PQQ_rpt_dom"/>
</dbReference>
<dbReference type="RefSeq" id="WP_336348769.1">
    <property type="nucleotide sequence ID" value="NZ_JAZAQL010000001.1"/>
</dbReference>
<dbReference type="InterPro" id="IPR000601">
    <property type="entry name" value="PKD_dom"/>
</dbReference>
<gene>
    <name evidence="3" type="ORF">ACFQGB_02655</name>
</gene>
<dbReference type="Pfam" id="PF13360">
    <property type="entry name" value="PQQ_2"/>
    <property type="match status" value="3"/>
</dbReference>
<evidence type="ECO:0000313" key="3">
    <source>
        <dbReference type="EMBL" id="MFC6951754.1"/>
    </source>
</evidence>
<evidence type="ECO:0000259" key="2">
    <source>
        <dbReference type="PROSITE" id="PS50093"/>
    </source>
</evidence>
<evidence type="ECO:0000256" key="1">
    <source>
        <dbReference type="SAM" id="MobiDB-lite"/>
    </source>
</evidence>
<dbReference type="Proteomes" id="UP001596395">
    <property type="component" value="Unassembled WGS sequence"/>
</dbReference>
<dbReference type="SMART" id="SM00564">
    <property type="entry name" value="PQQ"/>
    <property type="match status" value="6"/>
</dbReference>
<keyword evidence="4" id="KW-1185">Reference proteome</keyword>
<accession>A0ABD5V8M2</accession>
<name>A0ABD5V8M2_9EURY</name>
<dbReference type="InterPro" id="IPR006311">
    <property type="entry name" value="TAT_signal"/>
</dbReference>
<dbReference type="InterPro" id="IPR018391">
    <property type="entry name" value="PQQ_b-propeller_rpt"/>
</dbReference>
<dbReference type="SUPFAM" id="SSF50998">
    <property type="entry name" value="Quinoprotein alcohol dehydrogenase-like"/>
    <property type="match status" value="2"/>
</dbReference>
<dbReference type="Gene3D" id="2.40.10.480">
    <property type="match status" value="3"/>
</dbReference>
<feature type="region of interest" description="Disordered" evidence="1">
    <location>
        <begin position="54"/>
        <end position="73"/>
    </location>
</feature>
<dbReference type="InterPro" id="IPR011047">
    <property type="entry name" value="Quinoprotein_ADH-like_sf"/>
</dbReference>
<proteinExistence type="predicted"/>
<dbReference type="InterPro" id="IPR035986">
    <property type="entry name" value="PKD_dom_sf"/>
</dbReference>
<protein>
    <submittedName>
        <fullName evidence="3">PQQ-binding-like beta-propeller repeat protein</fullName>
    </submittedName>
</protein>
<organism evidence="3 4">
    <name type="scientific">Halorubellus litoreus</name>
    <dbReference type="NCBI Taxonomy" id="755308"/>
    <lineage>
        <taxon>Archaea</taxon>
        <taxon>Methanobacteriati</taxon>
        <taxon>Methanobacteriota</taxon>
        <taxon>Stenosarchaea group</taxon>
        <taxon>Halobacteria</taxon>
        <taxon>Halobacteriales</taxon>
        <taxon>Halorubellaceae</taxon>
        <taxon>Halorubellus</taxon>
    </lineage>
</organism>
<feature type="domain" description="PKD" evidence="2">
    <location>
        <begin position="581"/>
        <end position="653"/>
    </location>
</feature>
<dbReference type="EMBL" id="JBHSXN010000001">
    <property type="protein sequence ID" value="MFC6951754.1"/>
    <property type="molecule type" value="Genomic_DNA"/>
</dbReference>
<reference evidence="3 4" key="1">
    <citation type="journal article" date="2019" name="Int. J. Syst. Evol. Microbiol.">
        <title>The Global Catalogue of Microorganisms (GCM) 10K type strain sequencing project: providing services to taxonomists for standard genome sequencing and annotation.</title>
        <authorList>
            <consortium name="The Broad Institute Genomics Platform"/>
            <consortium name="The Broad Institute Genome Sequencing Center for Infectious Disease"/>
            <person name="Wu L."/>
            <person name="Ma J."/>
        </authorList>
    </citation>
    <scope>NUCLEOTIDE SEQUENCE [LARGE SCALE GENOMIC DNA]</scope>
    <source>
        <strain evidence="3 4">GX26</strain>
    </source>
</reference>
<dbReference type="InterPro" id="IPR013783">
    <property type="entry name" value="Ig-like_fold"/>
</dbReference>